<dbReference type="InterPro" id="IPR003439">
    <property type="entry name" value="ABC_transporter-like_ATP-bd"/>
</dbReference>
<dbReference type="PANTHER" id="PTHR24223:SF353">
    <property type="entry name" value="ABC TRANSPORTER ATP-BINDING PROTEIN_PERMEASE VMR1-RELATED"/>
    <property type="match status" value="1"/>
</dbReference>
<feature type="transmembrane region" description="Helical" evidence="10">
    <location>
        <begin position="124"/>
        <end position="146"/>
    </location>
</feature>
<dbReference type="SUPFAM" id="SSF52540">
    <property type="entry name" value="P-loop containing nucleoside triphosphate hydrolases"/>
    <property type="match status" value="2"/>
</dbReference>
<feature type="transmembrane region" description="Helical" evidence="10">
    <location>
        <begin position="491"/>
        <end position="513"/>
    </location>
</feature>
<feature type="transmembrane region" description="Helical" evidence="10">
    <location>
        <begin position="1154"/>
        <end position="1175"/>
    </location>
</feature>
<protein>
    <submittedName>
        <fullName evidence="13">ATP-dependent bile acid permease</fullName>
    </submittedName>
</protein>
<keyword evidence="3 10" id="KW-0812">Transmembrane</keyword>
<dbReference type="PROSITE" id="PS50893">
    <property type="entry name" value="ABC_TRANSPORTER_2"/>
    <property type="match status" value="2"/>
</dbReference>
<feature type="domain" description="ABC transporter" evidence="11">
    <location>
        <begin position="693"/>
        <end position="934"/>
    </location>
</feature>
<keyword evidence="2" id="KW-0813">Transport</keyword>
<dbReference type="Gene3D" id="1.20.1560.10">
    <property type="entry name" value="ABC transporter type 1, transmembrane domain"/>
    <property type="match status" value="2"/>
</dbReference>
<feature type="region of interest" description="Disordered" evidence="9">
    <location>
        <begin position="959"/>
        <end position="979"/>
    </location>
</feature>
<evidence type="ECO:0000256" key="7">
    <source>
        <dbReference type="ARBA" id="ARBA00022989"/>
    </source>
</evidence>
<name>A0ABR4NSH9_9SACH</name>
<dbReference type="PANTHER" id="PTHR24223">
    <property type="entry name" value="ATP-BINDING CASSETTE SUB-FAMILY C"/>
    <property type="match status" value="1"/>
</dbReference>
<dbReference type="CDD" id="cd18604">
    <property type="entry name" value="ABC_6TM_VMR1_D2_like"/>
    <property type="match status" value="1"/>
</dbReference>
<dbReference type="InterPro" id="IPR036640">
    <property type="entry name" value="ABC1_TM_sf"/>
</dbReference>
<dbReference type="Pfam" id="PF00005">
    <property type="entry name" value="ABC_tran"/>
    <property type="match status" value="2"/>
</dbReference>
<evidence type="ECO:0000259" key="11">
    <source>
        <dbReference type="PROSITE" id="PS50893"/>
    </source>
</evidence>
<evidence type="ECO:0000256" key="2">
    <source>
        <dbReference type="ARBA" id="ARBA00022448"/>
    </source>
</evidence>
<feature type="transmembrane region" description="Helical" evidence="10">
    <location>
        <begin position="158"/>
        <end position="179"/>
    </location>
</feature>
<accession>A0ABR4NSH9</accession>
<feature type="transmembrane region" description="Helical" evidence="10">
    <location>
        <begin position="25"/>
        <end position="43"/>
    </location>
</feature>
<dbReference type="Proteomes" id="UP001623330">
    <property type="component" value="Unassembled WGS sequence"/>
</dbReference>
<feature type="transmembrane region" description="Helical" evidence="10">
    <location>
        <begin position="1181"/>
        <end position="1198"/>
    </location>
</feature>
<evidence type="ECO:0000313" key="13">
    <source>
        <dbReference type="EMBL" id="KAL3231384.1"/>
    </source>
</evidence>
<feature type="domain" description="ABC transmembrane type-1" evidence="12">
    <location>
        <begin position="349"/>
        <end position="661"/>
    </location>
</feature>
<evidence type="ECO:0000256" key="5">
    <source>
        <dbReference type="ARBA" id="ARBA00022741"/>
    </source>
</evidence>
<feature type="transmembrane region" description="Helical" evidence="10">
    <location>
        <begin position="1076"/>
        <end position="1096"/>
    </location>
</feature>
<dbReference type="CDD" id="cd03369">
    <property type="entry name" value="ABCC_NFT1"/>
    <property type="match status" value="1"/>
</dbReference>
<evidence type="ECO:0000256" key="1">
    <source>
        <dbReference type="ARBA" id="ARBA00004370"/>
    </source>
</evidence>
<dbReference type="SMART" id="SM00382">
    <property type="entry name" value="AAA"/>
    <property type="match status" value="2"/>
</dbReference>
<dbReference type="Gene3D" id="3.40.50.300">
    <property type="entry name" value="P-loop containing nucleotide triphosphate hydrolases"/>
    <property type="match status" value="2"/>
</dbReference>
<feature type="domain" description="ABC transporter" evidence="11">
    <location>
        <begin position="1359"/>
        <end position="1609"/>
    </location>
</feature>
<feature type="domain" description="ABC transmembrane type-1" evidence="12">
    <location>
        <begin position="1017"/>
        <end position="1320"/>
    </location>
</feature>
<dbReference type="CDD" id="cd18596">
    <property type="entry name" value="ABC_6TM_VMR1_D1_like"/>
    <property type="match status" value="1"/>
</dbReference>
<dbReference type="SUPFAM" id="SSF90123">
    <property type="entry name" value="ABC transporter transmembrane region"/>
    <property type="match status" value="2"/>
</dbReference>
<keyword evidence="7 10" id="KW-1133">Transmembrane helix</keyword>
<dbReference type="PROSITE" id="PS00211">
    <property type="entry name" value="ABC_TRANSPORTER_1"/>
    <property type="match status" value="2"/>
</dbReference>
<feature type="region of interest" description="Disordered" evidence="9">
    <location>
        <begin position="62"/>
        <end position="82"/>
    </location>
</feature>
<feature type="transmembrane region" description="Helical" evidence="10">
    <location>
        <begin position="1292"/>
        <end position="1312"/>
    </location>
</feature>
<evidence type="ECO:0000259" key="12">
    <source>
        <dbReference type="PROSITE" id="PS50929"/>
    </source>
</evidence>
<dbReference type="InterPro" id="IPR011527">
    <property type="entry name" value="ABC1_TM_dom"/>
</dbReference>
<dbReference type="Pfam" id="PF00664">
    <property type="entry name" value="ABC_membrane"/>
    <property type="match status" value="2"/>
</dbReference>
<evidence type="ECO:0000256" key="6">
    <source>
        <dbReference type="ARBA" id="ARBA00022840"/>
    </source>
</evidence>
<comment type="subcellular location">
    <subcellularLocation>
        <location evidence="1">Membrane</location>
    </subcellularLocation>
</comment>
<feature type="transmembrane region" description="Helical" evidence="10">
    <location>
        <begin position="1005"/>
        <end position="1028"/>
    </location>
</feature>
<feature type="transmembrane region" description="Helical" evidence="10">
    <location>
        <begin position="331"/>
        <end position="362"/>
    </location>
</feature>
<gene>
    <name evidence="13" type="ORF">RNJ44_00419</name>
</gene>
<evidence type="ECO:0000256" key="9">
    <source>
        <dbReference type="SAM" id="MobiDB-lite"/>
    </source>
</evidence>
<keyword evidence="4" id="KW-0677">Repeat</keyword>
<dbReference type="InterPro" id="IPR017871">
    <property type="entry name" value="ABC_transporter-like_CS"/>
</dbReference>
<organism evidence="13 14">
    <name type="scientific">Nakaseomyces bracarensis</name>
    <dbReference type="NCBI Taxonomy" id="273131"/>
    <lineage>
        <taxon>Eukaryota</taxon>
        <taxon>Fungi</taxon>
        <taxon>Dikarya</taxon>
        <taxon>Ascomycota</taxon>
        <taxon>Saccharomycotina</taxon>
        <taxon>Saccharomycetes</taxon>
        <taxon>Saccharomycetales</taxon>
        <taxon>Saccharomycetaceae</taxon>
        <taxon>Nakaseomyces</taxon>
    </lineage>
</organism>
<comment type="caution">
    <text evidence="13">The sequence shown here is derived from an EMBL/GenBank/DDBJ whole genome shotgun (WGS) entry which is preliminary data.</text>
</comment>
<evidence type="ECO:0000256" key="8">
    <source>
        <dbReference type="ARBA" id="ARBA00023136"/>
    </source>
</evidence>
<dbReference type="InterPro" id="IPR003593">
    <property type="entry name" value="AAA+_ATPase"/>
</dbReference>
<reference evidence="13 14" key="1">
    <citation type="submission" date="2024-05" db="EMBL/GenBank/DDBJ databases">
        <title>Long read based assembly of the Candida bracarensis genome reveals expanded adhesin content.</title>
        <authorList>
            <person name="Marcet-Houben M."/>
            <person name="Ksiezopolska E."/>
            <person name="Gabaldon T."/>
        </authorList>
    </citation>
    <scope>NUCLEOTIDE SEQUENCE [LARGE SCALE GENOMIC DNA]</scope>
    <source>
        <strain evidence="13 14">CBM6</strain>
    </source>
</reference>
<feature type="transmembrane region" description="Helical" evidence="10">
    <location>
        <begin position="519"/>
        <end position="541"/>
    </location>
</feature>
<evidence type="ECO:0000256" key="3">
    <source>
        <dbReference type="ARBA" id="ARBA00022692"/>
    </source>
</evidence>
<keyword evidence="14" id="KW-1185">Reference proteome</keyword>
<proteinExistence type="predicted"/>
<feature type="transmembrane region" description="Helical" evidence="10">
    <location>
        <begin position="1263"/>
        <end position="1286"/>
    </location>
</feature>
<evidence type="ECO:0000313" key="14">
    <source>
        <dbReference type="Proteomes" id="UP001623330"/>
    </source>
</evidence>
<evidence type="ECO:0000256" key="4">
    <source>
        <dbReference type="ARBA" id="ARBA00022737"/>
    </source>
</evidence>
<sequence>MDETRKFWNFDDITEFGRIDVLNNYVPTTLAALTVAAVGYNMCSRYYKYNVKNVKLKPSLSQELNSNTSDEESPLIGERNGYGTDPDVAETHSSLHDKHFSIRNIKLDDSKGKYHLIRRNTLEIFRTVTELVLVAFQFLLHCSLLLKRGSLGGDLHHFHFEPLVVTWGVLLCLVSLRVLNLKQTNRYVIKYAGSIWPISCANYLAIFTQQILPFRSTLLHHVLNHSSAKYYQLQFWISLILCALLVTSPFRDELPVIFQPDMDRKPSPEPRTSLLSLITYHWVGGYIRLAYIQGGLTLDNIWSNCFEDLAVNVVKDYKKFTERPSMKTARFAVLLLTYFLPIFLLQFSFTAVVGCLKFAPSILLKEILDFIDDREKGSMNLAWFYVITMFVSSVIVGVCENASLMLGRKVCVRMKSIIIAEIYNKALRRRITKQSKTQADEDGPDLISHDEVSPQEVNDVTHTDGDEEADTGSLGQIINLMSVDALKVSELCAYLHFFLETFIMLTVALLLLYKVLGTASLLGIFLTLAVIPLNFQLYNYIGSFEQKSLEFTDKRIERLNESFQAIRIIKYFSWEDKFKDGIMKIRKVELDYLWQKCIVWSGVTISWFFTPTLITGCTFGYMIFVQKEHLSTASAFTALSLFTMLRDPLDMVSDMCSYLIQTKISLDRIQKFLESDETEKYSQLTVDPNGTRLSFENATITWDNEKDTFVLSDLNIEFKKGMLNVIIGPTGSGKTSILMGLLGEMQLQSGKIVVPSLKPKYEEIKNINTVTNSMAYCSQAAWLLNDSVKNNILFSNPYDEERYQAVVEACGLQKDFEILQAGDSTEIGEKGITLSGGQKQRVSLARALYSNAGYILLDDCLSAVDSHTAAWIYDKCITGPLMENRTCVLVTHNVALTMKDADYVIVIDDGKVKDQGSPKDLLAKGLLGDDESMKSTILSRDNSMVSLKTHNKLVKKLSKKKDISASPAPPQVAGNSGKLVEEEKKSQGFVSFSVYKWYIQMYGGWWTLISLASVFTIILALQISQAWWVRRWTMEAFPNDGSEASYISMSRKSWMLSENSFKTRNSKEEPKNPKNMVYYLGIYCLIGVSHSFIGGLKTLINSLFGLNASKKIFTSLLDRILQAKVRFFDATPTGRIMNRFSKDMEAVDEQLPPLIQGVFFAGIETVMTLMLISFITPQFTVVSFIIIVAYGAVGYFYLNTSRELKRLESITKSPIFQHFSETLIGISTIRAFGDELRFIKENLVKMDNNNMTFYYLWVVTRWLTLRVHIIGATVIFASGCFILLNIDSIDAGLAGISLTYAISFTEAAAWLVREYSDLDMNMNSVDRIQEYMKVEQEKIHATGDEAVAPPPNWPEKGKIQVTDLSLKYAPGLPHVIKNVSFTVDPKDNVGIVGRTGAGKSTIITALFRFLEADTGFIKLDDIDIANIDLTRLRRSITIIPQDPTLFAGSIRSNLDPYNEFDDEQIFTALKRVNLISSEELESSTIDLQSNTAKNINKFLNLENEITQGGSNFSQGQRQLMCLARSLLRMPKVILLDEATASIDYESDAKIQETIRTEFANSTVLTIAHRLRSIIDYDKILVMDAGEVKEYDHPYTLLLNKKSIFYNMCEHSGELNVLIELAKKSFISRLDDPKK</sequence>
<dbReference type="CDD" id="cd03250">
    <property type="entry name" value="ABCC_MRP_domain1"/>
    <property type="match status" value="1"/>
</dbReference>
<keyword evidence="6" id="KW-0067">ATP-binding</keyword>
<dbReference type="EMBL" id="JBEVYD010000007">
    <property type="protein sequence ID" value="KAL3231384.1"/>
    <property type="molecule type" value="Genomic_DNA"/>
</dbReference>
<dbReference type="InterPro" id="IPR027417">
    <property type="entry name" value="P-loop_NTPase"/>
</dbReference>
<feature type="transmembrane region" description="Helical" evidence="10">
    <location>
        <begin position="382"/>
        <end position="406"/>
    </location>
</feature>
<keyword evidence="8 10" id="KW-0472">Membrane</keyword>
<keyword evidence="5" id="KW-0547">Nucleotide-binding</keyword>
<feature type="transmembrane region" description="Helical" evidence="10">
    <location>
        <begin position="597"/>
        <end position="623"/>
    </location>
</feature>
<dbReference type="PROSITE" id="PS50929">
    <property type="entry name" value="ABC_TM1F"/>
    <property type="match status" value="2"/>
</dbReference>
<dbReference type="InterPro" id="IPR050173">
    <property type="entry name" value="ABC_transporter_C-like"/>
</dbReference>
<evidence type="ECO:0000256" key="10">
    <source>
        <dbReference type="SAM" id="Phobius"/>
    </source>
</evidence>